<evidence type="ECO:0000313" key="2">
    <source>
        <dbReference type="Proteomes" id="UP000683000"/>
    </source>
</evidence>
<protein>
    <submittedName>
        <fullName evidence="1">Uncharacterized protein</fullName>
    </submittedName>
</protein>
<gene>
    <name evidence="1" type="ORF">JVT61DRAFT_14910</name>
</gene>
<proteinExistence type="predicted"/>
<comment type="caution">
    <text evidence="1">The sequence shown here is derived from an EMBL/GenBank/DDBJ whole genome shotgun (WGS) entry which is preliminary data.</text>
</comment>
<reference evidence="1" key="1">
    <citation type="submission" date="2021-03" db="EMBL/GenBank/DDBJ databases">
        <title>Evolutionary innovations through gain and loss of genes in the ectomycorrhizal Boletales.</title>
        <authorList>
            <person name="Wu G."/>
            <person name="Miyauchi S."/>
            <person name="Morin E."/>
            <person name="Yang Z.-L."/>
            <person name="Xu J."/>
            <person name="Martin F.M."/>
        </authorList>
    </citation>
    <scope>NUCLEOTIDE SEQUENCE</scope>
    <source>
        <strain evidence="1">BR01</strain>
    </source>
</reference>
<dbReference type="EMBL" id="JAGFBS010000084">
    <property type="protein sequence ID" value="KAG6369382.1"/>
    <property type="molecule type" value="Genomic_DNA"/>
</dbReference>
<sequence>MKFKYTLAQEESLNGLIRFLKKDTIEAMVLTQADALQVYHHFCWFLVKAQYHVKWENPIKHFLWVKVLCSNGLFLSVQDVTSILARLKYFCCLATLYEGLFNNDRNLPQDVIMSVLFQMCALSEG</sequence>
<keyword evidence="2" id="KW-1185">Reference proteome</keyword>
<dbReference type="AlphaFoldDB" id="A0A8I2YCJ8"/>
<dbReference type="Proteomes" id="UP000683000">
    <property type="component" value="Unassembled WGS sequence"/>
</dbReference>
<organism evidence="1 2">
    <name type="scientific">Boletus reticuloceps</name>
    <dbReference type="NCBI Taxonomy" id="495285"/>
    <lineage>
        <taxon>Eukaryota</taxon>
        <taxon>Fungi</taxon>
        <taxon>Dikarya</taxon>
        <taxon>Basidiomycota</taxon>
        <taxon>Agaricomycotina</taxon>
        <taxon>Agaricomycetes</taxon>
        <taxon>Agaricomycetidae</taxon>
        <taxon>Boletales</taxon>
        <taxon>Boletineae</taxon>
        <taxon>Boletaceae</taxon>
        <taxon>Boletoideae</taxon>
        <taxon>Boletus</taxon>
    </lineage>
</organism>
<name>A0A8I2YCJ8_9AGAM</name>
<accession>A0A8I2YCJ8</accession>
<evidence type="ECO:0000313" key="1">
    <source>
        <dbReference type="EMBL" id="KAG6369382.1"/>
    </source>
</evidence>